<keyword evidence="1" id="KW-0472">Membrane</keyword>
<keyword evidence="3" id="KW-1185">Reference proteome</keyword>
<keyword evidence="1" id="KW-1133">Transmembrane helix</keyword>
<evidence type="ECO:0000256" key="1">
    <source>
        <dbReference type="SAM" id="Phobius"/>
    </source>
</evidence>
<evidence type="ECO:0000313" key="3">
    <source>
        <dbReference type="Proteomes" id="UP000566819"/>
    </source>
</evidence>
<sequence length="121" mass="13774">MRIVRSVRSFNCRRPTLVEDLFELRLLLVVPTSWIPLLAVLKQILVRVVREFDSMFACWSMEISLEISLSMQPADGTGEGQAKGPNETLVKVYGNAEDGISTRFSFDSNERNSHYYNKLSS</sequence>
<feature type="transmembrane region" description="Helical" evidence="1">
    <location>
        <begin position="21"/>
        <end position="41"/>
    </location>
</feature>
<dbReference type="EMBL" id="JAAMPI010000052">
    <property type="protein sequence ID" value="KAF4636728.1"/>
    <property type="molecule type" value="Genomic_DNA"/>
</dbReference>
<accession>A0A8H4RW84</accession>
<protein>
    <submittedName>
        <fullName evidence="2">Uncharacterized protein</fullName>
    </submittedName>
</protein>
<proteinExistence type="predicted"/>
<organism evidence="2 3">
    <name type="scientific">Cudoniella acicularis</name>
    <dbReference type="NCBI Taxonomy" id="354080"/>
    <lineage>
        <taxon>Eukaryota</taxon>
        <taxon>Fungi</taxon>
        <taxon>Dikarya</taxon>
        <taxon>Ascomycota</taxon>
        <taxon>Pezizomycotina</taxon>
        <taxon>Leotiomycetes</taxon>
        <taxon>Helotiales</taxon>
        <taxon>Tricladiaceae</taxon>
        <taxon>Cudoniella</taxon>
    </lineage>
</organism>
<reference evidence="2 3" key="1">
    <citation type="submission" date="2020-03" db="EMBL/GenBank/DDBJ databases">
        <title>Draft Genome Sequence of Cudoniella acicularis.</title>
        <authorList>
            <person name="Buettner E."/>
            <person name="Kellner H."/>
        </authorList>
    </citation>
    <scope>NUCLEOTIDE SEQUENCE [LARGE SCALE GENOMIC DNA]</scope>
    <source>
        <strain evidence="2 3">DSM 108380</strain>
    </source>
</reference>
<comment type="caution">
    <text evidence="2">The sequence shown here is derived from an EMBL/GenBank/DDBJ whole genome shotgun (WGS) entry which is preliminary data.</text>
</comment>
<gene>
    <name evidence="2" type="ORF">G7Y89_g1358</name>
</gene>
<name>A0A8H4RW84_9HELO</name>
<keyword evidence="1" id="KW-0812">Transmembrane</keyword>
<dbReference type="AlphaFoldDB" id="A0A8H4RW84"/>
<evidence type="ECO:0000313" key="2">
    <source>
        <dbReference type="EMBL" id="KAF4636728.1"/>
    </source>
</evidence>
<dbReference type="Proteomes" id="UP000566819">
    <property type="component" value="Unassembled WGS sequence"/>
</dbReference>